<dbReference type="RefSeq" id="WP_167191131.1">
    <property type="nucleotide sequence ID" value="NZ_JAASQL010000021.1"/>
</dbReference>
<comment type="caution">
    <text evidence="2">The sequence shown here is derived from an EMBL/GenBank/DDBJ whole genome shotgun (WGS) entry which is preliminary data.</text>
</comment>
<gene>
    <name evidence="2" type="ORF">FHR24_003140</name>
</gene>
<dbReference type="EMBL" id="JAASQL010000021">
    <property type="protein sequence ID" value="NIJ46645.1"/>
    <property type="molecule type" value="Genomic_DNA"/>
</dbReference>
<dbReference type="Proteomes" id="UP000745859">
    <property type="component" value="Unassembled WGS sequence"/>
</dbReference>
<keyword evidence="3" id="KW-1185">Reference proteome</keyword>
<proteinExistence type="predicted"/>
<feature type="domain" description="Competence protein CoiA nuclease-like" evidence="1">
    <location>
        <begin position="71"/>
        <end position="183"/>
    </location>
</feature>
<protein>
    <submittedName>
        <fullName evidence="2">Competence protein CoiA</fullName>
    </submittedName>
</protein>
<sequence length="280" mass="33804">MSYEEKNENINSKISALRVSDNKRVWAEDVTKNDGPFYCDETLEELIVRKCFEKVDHFAYKSRRSPISTKESKLHKKCKKEIVEILQRTFPDGKWEEERKTFLEDKEKGYKRVVPDLSGKIDNKGVIIEIQKSTLSVNKILHRTEQYNKRGAYIIWIIPLTTELGDKNFRPRLFERFLHTMYYGRVYYWYENNGTKLIPVHFEKAERWIEESVWYNEYAEEQVTGGYFKPFLKVKKPLYGEPVDLTKRFKFEDREEFELENEKLSAPKSKIYMDRNKKWW</sequence>
<evidence type="ECO:0000313" key="2">
    <source>
        <dbReference type="EMBL" id="NIJ46645.1"/>
    </source>
</evidence>
<evidence type="ECO:0000259" key="1">
    <source>
        <dbReference type="Pfam" id="PF06054"/>
    </source>
</evidence>
<organism evidence="2 3">
    <name type="scientific">Wenyingzhuangia heitensis</name>
    <dbReference type="NCBI Taxonomy" id="1487859"/>
    <lineage>
        <taxon>Bacteria</taxon>
        <taxon>Pseudomonadati</taxon>
        <taxon>Bacteroidota</taxon>
        <taxon>Flavobacteriia</taxon>
        <taxon>Flavobacteriales</taxon>
        <taxon>Flavobacteriaceae</taxon>
        <taxon>Wenyingzhuangia</taxon>
    </lineage>
</organism>
<dbReference type="Pfam" id="PF06054">
    <property type="entry name" value="CoiA_nuc"/>
    <property type="match status" value="1"/>
</dbReference>
<reference evidence="2 3" key="1">
    <citation type="submission" date="2020-03" db="EMBL/GenBank/DDBJ databases">
        <title>Genomic Encyclopedia of Type Strains, Phase IV (KMG-IV): sequencing the most valuable type-strain genomes for metagenomic binning, comparative biology and taxonomic classification.</title>
        <authorList>
            <person name="Goeker M."/>
        </authorList>
    </citation>
    <scope>NUCLEOTIDE SEQUENCE [LARGE SCALE GENOMIC DNA]</scope>
    <source>
        <strain evidence="2 3">DSM 101599</strain>
    </source>
</reference>
<dbReference type="InterPro" id="IPR010330">
    <property type="entry name" value="CoiA_nuc"/>
</dbReference>
<accession>A0ABX0UFI9</accession>
<evidence type="ECO:0000313" key="3">
    <source>
        <dbReference type="Proteomes" id="UP000745859"/>
    </source>
</evidence>
<name>A0ABX0UFI9_9FLAO</name>